<proteinExistence type="inferred from homology"/>
<organism evidence="9 10">
    <name type="scientific">Polyrhizophydium stewartii</name>
    <dbReference type="NCBI Taxonomy" id="2732419"/>
    <lineage>
        <taxon>Eukaryota</taxon>
        <taxon>Fungi</taxon>
        <taxon>Fungi incertae sedis</taxon>
        <taxon>Chytridiomycota</taxon>
        <taxon>Chytridiomycota incertae sedis</taxon>
        <taxon>Chytridiomycetes</taxon>
        <taxon>Rhizophydiales</taxon>
        <taxon>Rhizophydiales incertae sedis</taxon>
        <taxon>Polyrhizophydium</taxon>
    </lineage>
</organism>
<keyword evidence="5 6" id="KW-0663">Pyridoxal phosphate</keyword>
<accession>A0ABR4NCP2</accession>
<evidence type="ECO:0000259" key="8">
    <source>
        <dbReference type="Pfam" id="PF00155"/>
    </source>
</evidence>
<dbReference type="SUPFAM" id="SSF53383">
    <property type="entry name" value="PLP-dependent transferases"/>
    <property type="match status" value="1"/>
</dbReference>
<evidence type="ECO:0000256" key="6">
    <source>
        <dbReference type="PIRNR" id="PIRNR000517"/>
    </source>
</evidence>
<evidence type="ECO:0000256" key="7">
    <source>
        <dbReference type="SAM" id="MobiDB-lite"/>
    </source>
</evidence>
<dbReference type="Gene3D" id="3.40.640.10">
    <property type="entry name" value="Type I PLP-dependent aspartate aminotransferase-like (Major domain)"/>
    <property type="match status" value="1"/>
</dbReference>
<dbReference type="InterPro" id="IPR004838">
    <property type="entry name" value="NHTrfase_class1_PyrdxlP-BS"/>
</dbReference>
<dbReference type="PIRSF" id="PIRSF000517">
    <property type="entry name" value="Tyr_transaminase"/>
    <property type="match status" value="1"/>
</dbReference>
<dbReference type="EMBL" id="JADGIZ020000011">
    <property type="protein sequence ID" value="KAL2917302.1"/>
    <property type="molecule type" value="Genomic_DNA"/>
</dbReference>
<feature type="compositionally biased region" description="Polar residues" evidence="7">
    <location>
        <begin position="1"/>
        <end position="14"/>
    </location>
</feature>
<comment type="caution">
    <text evidence="9">The sequence shown here is derived from an EMBL/GenBank/DDBJ whole genome shotgun (WGS) entry which is preliminary data.</text>
</comment>
<dbReference type="InterPro" id="IPR015422">
    <property type="entry name" value="PyrdxlP-dep_Trfase_small"/>
</dbReference>
<dbReference type="PANTHER" id="PTHR45744">
    <property type="entry name" value="TYROSINE AMINOTRANSFERASE"/>
    <property type="match status" value="1"/>
</dbReference>
<evidence type="ECO:0000313" key="10">
    <source>
        <dbReference type="Proteomes" id="UP001527925"/>
    </source>
</evidence>
<keyword evidence="4" id="KW-0808">Transferase</keyword>
<dbReference type="InterPro" id="IPR004839">
    <property type="entry name" value="Aminotransferase_I/II_large"/>
</dbReference>
<dbReference type="Pfam" id="PF00155">
    <property type="entry name" value="Aminotran_1_2"/>
    <property type="match status" value="1"/>
</dbReference>
<keyword evidence="3" id="KW-0032">Aminotransferase</keyword>
<feature type="region of interest" description="Disordered" evidence="7">
    <location>
        <begin position="1"/>
        <end position="24"/>
    </location>
</feature>
<protein>
    <recommendedName>
        <fullName evidence="8">Aminotransferase class I/classII large domain-containing protein</fullName>
    </recommendedName>
</protein>
<evidence type="ECO:0000256" key="1">
    <source>
        <dbReference type="ARBA" id="ARBA00001933"/>
    </source>
</evidence>
<dbReference type="InterPro" id="IPR005958">
    <property type="entry name" value="TyrNic_aminoTrfase"/>
</dbReference>
<gene>
    <name evidence="9" type="ORF">HK105_202966</name>
</gene>
<evidence type="ECO:0000256" key="3">
    <source>
        <dbReference type="ARBA" id="ARBA00022576"/>
    </source>
</evidence>
<dbReference type="CDD" id="cd00609">
    <property type="entry name" value="AAT_like"/>
    <property type="match status" value="1"/>
</dbReference>
<dbReference type="InterPro" id="IPR015424">
    <property type="entry name" value="PyrdxlP-dep_Trfase"/>
</dbReference>
<dbReference type="PANTHER" id="PTHR45744:SF2">
    <property type="entry name" value="TYROSINE AMINOTRANSFERASE"/>
    <property type="match status" value="1"/>
</dbReference>
<feature type="domain" description="Aminotransferase class I/classII large" evidence="8">
    <location>
        <begin position="53"/>
        <end position="459"/>
    </location>
</feature>
<comment type="similarity">
    <text evidence="2 6">Belongs to the class-I pyridoxal-phosphate-dependent aminotransferase family.</text>
</comment>
<dbReference type="Gene3D" id="3.90.1150.10">
    <property type="entry name" value="Aspartate Aminotransferase, domain 1"/>
    <property type="match status" value="2"/>
</dbReference>
<evidence type="ECO:0000256" key="4">
    <source>
        <dbReference type="ARBA" id="ARBA00022679"/>
    </source>
</evidence>
<evidence type="ECO:0000256" key="2">
    <source>
        <dbReference type="ARBA" id="ARBA00007441"/>
    </source>
</evidence>
<comment type="cofactor">
    <cofactor evidence="1 6">
        <name>pyridoxal 5'-phosphate</name>
        <dbReference type="ChEBI" id="CHEBI:597326"/>
    </cofactor>
</comment>
<dbReference type="InterPro" id="IPR015421">
    <property type="entry name" value="PyrdxlP-dep_Trfase_major"/>
</dbReference>
<keyword evidence="10" id="KW-1185">Reference proteome</keyword>
<dbReference type="NCBIfam" id="TIGR01265">
    <property type="entry name" value="tyr_nico_aTase"/>
    <property type="match status" value="1"/>
</dbReference>
<dbReference type="Proteomes" id="UP001527925">
    <property type="component" value="Unassembled WGS sequence"/>
</dbReference>
<evidence type="ECO:0000256" key="5">
    <source>
        <dbReference type="ARBA" id="ARBA00022898"/>
    </source>
</evidence>
<sequence length="478" mass="52591">MSSAVPSVTANAGTHGTRRAPRPIRASAVAMRTRNPIRAIVDGLRVVPNPDKPMLSLALGDPTTFGNFKLHRSAVDAVKHKLDSYSANGYPPSIGTETARKSLAAKYSRPAAPLTDKDVIIASGVRLVIGLLPPRSRCSDALNLSIGVLCNEGQNILLPAPGFSLYETLASSKGIECRFYNLLPERSWEIDVAHLESLIDANTACILINNPSNPCGSVYSKSHLLEILHVAERHDLPIIADEIYADMVFKPHEFFPLATLTTTVPILSTGGLAKRYLVPGWRVGWVFVHDRDGRFDEASMRRTYCGSDIGAADLALLSWRTARLPLHTQVRRGLVNLSQLTLGANSLIQAAIPEILASPQSFYDETMHQLEANARVSSELLKGIPGIQPIFPQGAMYLMVEIKLDEFDGIKDDLDFVEKLVQEESVLCLPGKCFRCPRPFVRIVFTPPKDQLEVAYGRIREFCVRHHRSAASKKARTK</sequence>
<name>A0ABR4NCP2_9FUNG</name>
<reference evidence="9 10" key="1">
    <citation type="submission" date="2023-09" db="EMBL/GenBank/DDBJ databases">
        <title>Pangenome analysis of Batrachochytrium dendrobatidis and related Chytrids.</title>
        <authorList>
            <person name="Yacoub M.N."/>
            <person name="Stajich J.E."/>
            <person name="James T.Y."/>
        </authorList>
    </citation>
    <scope>NUCLEOTIDE SEQUENCE [LARGE SCALE GENOMIC DNA]</scope>
    <source>
        <strain evidence="9 10">JEL0888</strain>
    </source>
</reference>
<evidence type="ECO:0000313" key="9">
    <source>
        <dbReference type="EMBL" id="KAL2917302.1"/>
    </source>
</evidence>
<dbReference type="PROSITE" id="PS00105">
    <property type="entry name" value="AA_TRANSFER_CLASS_1"/>
    <property type="match status" value="1"/>
</dbReference>